<protein>
    <submittedName>
        <fullName evidence="1">Uncharacterized protein</fullName>
    </submittedName>
</protein>
<organism evidence="1 2">
    <name type="scientific">Vibrio harveyi</name>
    <name type="common">Beneckea harveyi</name>
    <dbReference type="NCBI Taxonomy" id="669"/>
    <lineage>
        <taxon>Bacteria</taxon>
        <taxon>Pseudomonadati</taxon>
        <taxon>Pseudomonadota</taxon>
        <taxon>Gammaproteobacteria</taxon>
        <taxon>Vibrionales</taxon>
        <taxon>Vibrionaceae</taxon>
        <taxon>Vibrio</taxon>
    </lineage>
</organism>
<evidence type="ECO:0000313" key="2">
    <source>
        <dbReference type="Proteomes" id="UP000008367"/>
    </source>
</evidence>
<dbReference type="EMBL" id="AJSR01001121">
    <property type="protein sequence ID" value="EKM31597.1"/>
    <property type="molecule type" value="Genomic_DNA"/>
</dbReference>
<accession>A0A454CYW7</accession>
<name>A0A454CYW7_VIBHA</name>
<dbReference type="Proteomes" id="UP000008367">
    <property type="component" value="Unassembled WGS sequence"/>
</dbReference>
<proteinExistence type="predicted"/>
<sequence>MFCGLNGATFIPLRASTRHKPATRTLFPASEVV</sequence>
<dbReference type="AlphaFoldDB" id="A0A454CYW7"/>
<gene>
    <name evidence="1" type="ORF">VCHENC02_2772</name>
</gene>
<evidence type="ECO:0000313" key="1">
    <source>
        <dbReference type="EMBL" id="EKM31597.1"/>
    </source>
</evidence>
<comment type="caution">
    <text evidence="1">The sequence shown here is derived from an EMBL/GenBank/DDBJ whole genome shotgun (WGS) entry which is preliminary data.</text>
</comment>
<feature type="non-terminal residue" evidence="1">
    <location>
        <position position="33"/>
    </location>
</feature>
<reference evidence="1 2" key="1">
    <citation type="submission" date="2012-10" db="EMBL/GenBank/DDBJ databases">
        <title>Genome sequence of Vibrio Cholerae HENC-02.</title>
        <authorList>
            <person name="Eppinger M."/>
            <person name="Hasan N.A."/>
            <person name="Sengamalay N."/>
            <person name="Hine E."/>
            <person name="Su Q."/>
            <person name="Daugherty S.C."/>
            <person name="Young S."/>
            <person name="Sadzewicz L."/>
            <person name="Tallon L."/>
            <person name="Cebula T.A."/>
            <person name="Ravel J."/>
            <person name="Colwell R.R."/>
        </authorList>
    </citation>
    <scope>NUCLEOTIDE SEQUENCE [LARGE SCALE GENOMIC DNA]</scope>
    <source>
        <strain evidence="1 2">HENC-02</strain>
    </source>
</reference>